<reference evidence="1" key="1">
    <citation type="journal article" date="2020" name="Cell">
        <title>Large-Scale Comparative Analyses of Tick Genomes Elucidate Their Genetic Diversity and Vector Capacities.</title>
        <authorList>
            <consortium name="Tick Genome and Microbiome Consortium (TIGMIC)"/>
            <person name="Jia N."/>
            <person name="Wang J."/>
            <person name="Shi W."/>
            <person name="Du L."/>
            <person name="Sun Y."/>
            <person name="Zhan W."/>
            <person name="Jiang J.F."/>
            <person name="Wang Q."/>
            <person name="Zhang B."/>
            <person name="Ji P."/>
            <person name="Bell-Sakyi L."/>
            <person name="Cui X.M."/>
            <person name="Yuan T.T."/>
            <person name="Jiang B.G."/>
            <person name="Yang W.F."/>
            <person name="Lam T.T."/>
            <person name="Chang Q.C."/>
            <person name="Ding S.J."/>
            <person name="Wang X.J."/>
            <person name="Zhu J.G."/>
            <person name="Ruan X.D."/>
            <person name="Zhao L."/>
            <person name="Wei J.T."/>
            <person name="Ye R.Z."/>
            <person name="Que T.C."/>
            <person name="Du C.H."/>
            <person name="Zhou Y.H."/>
            <person name="Cheng J.X."/>
            <person name="Dai P.F."/>
            <person name="Guo W.B."/>
            <person name="Han X.H."/>
            <person name="Huang E.J."/>
            <person name="Li L.F."/>
            <person name="Wei W."/>
            <person name="Gao Y.C."/>
            <person name="Liu J.Z."/>
            <person name="Shao H.Z."/>
            <person name="Wang X."/>
            <person name="Wang C.C."/>
            <person name="Yang T.C."/>
            <person name="Huo Q.B."/>
            <person name="Li W."/>
            <person name="Chen H.Y."/>
            <person name="Chen S.E."/>
            <person name="Zhou L.G."/>
            <person name="Ni X.B."/>
            <person name="Tian J.H."/>
            <person name="Sheng Y."/>
            <person name="Liu T."/>
            <person name="Pan Y.S."/>
            <person name="Xia L.Y."/>
            <person name="Li J."/>
            <person name="Zhao F."/>
            <person name="Cao W.C."/>
        </authorList>
    </citation>
    <scope>NUCLEOTIDE SEQUENCE</scope>
    <source>
        <strain evidence="1">Rmic-2018</strain>
    </source>
</reference>
<dbReference type="EMBL" id="JABSTU010000006">
    <property type="protein sequence ID" value="KAH8027116.1"/>
    <property type="molecule type" value="Genomic_DNA"/>
</dbReference>
<accession>A0A9J6DYQ8</accession>
<evidence type="ECO:0000313" key="2">
    <source>
        <dbReference type="Proteomes" id="UP000821866"/>
    </source>
</evidence>
<protein>
    <submittedName>
        <fullName evidence="1">Uncharacterized protein</fullName>
    </submittedName>
</protein>
<reference evidence="1" key="2">
    <citation type="submission" date="2021-09" db="EMBL/GenBank/DDBJ databases">
        <authorList>
            <person name="Jia N."/>
            <person name="Wang J."/>
            <person name="Shi W."/>
            <person name="Du L."/>
            <person name="Sun Y."/>
            <person name="Zhan W."/>
            <person name="Jiang J."/>
            <person name="Wang Q."/>
            <person name="Zhang B."/>
            <person name="Ji P."/>
            <person name="Sakyi L.B."/>
            <person name="Cui X."/>
            <person name="Yuan T."/>
            <person name="Jiang B."/>
            <person name="Yang W."/>
            <person name="Lam T.T.-Y."/>
            <person name="Chang Q."/>
            <person name="Ding S."/>
            <person name="Wang X."/>
            <person name="Zhu J."/>
            <person name="Ruan X."/>
            <person name="Zhao L."/>
            <person name="Wei J."/>
            <person name="Que T."/>
            <person name="Du C."/>
            <person name="Cheng J."/>
            <person name="Dai P."/>
            <person name="Han X."/>
            <person name="Huang E."/>
            <person name="Gao Y."/>
            <person name="Liu J."/>
            <person name="Shao H."/>
            <person name="Ye R."/>
            <person name="Li L."/>
            <person name="Wei W."/>
            <person name="Wang X."/>
            <person name="Wang C."/>
            <person name="Huo Q."/>
            <person name="Li W."/>
            <person name="Guo W."/>
            <person name="Chen H."/>
            <person name="Chen S."/>
            <person name="Zhou L."/>
            <person name="Zhou L."/>
            <person name="Ni X."/>
            <person name="Tian J."/>
            <person name="Zhou Y."/>
            <person name="Sheng Y."/>
            <person name="Liu T."/>
            <person name="Pan Y."/>
            <person name="Xia L."/>
            <person name="Li J."/>
            <person name="Zhao F."/>
            <person name="Cao W."/>
        </authorList>
    </citation>
    <scope>NUCLEOTIDE SEQUENCE</scope>
    <source>
        <strain evidence="1">Rmic-2018</strain>
        <tissue evidence="1">Larvae</tissue>
    </source>
</reference>
<comment type="caution">
    <text evidence="1">The sequence shown here is derived from an EMBL/GenBank/DDBJ whole genome shotgun (WGS) entry which is preliminary data.</text>
</comment>
<sequence>MAAFTERELRAAFRDSSSLVESSAQGALTRINLVKNVFTMYNGAPRESGQVRTDKAEHSPWQTMAVNAYIAPPDRSIQGSGHGPHIKVSADQLHVRDSARNPRAPIAWTEEKQHLADQQCSPACIACSVAHKTGDILCRHRIPARQDPMGKKFHMTAAPGDAGHSLRLDLICCFEFGN</sequence>
<evidence type="ECO:0000313" key="1">
    <source>
        <dbReference type="EMBL" id="KAH8027116.1"/>
    </source>
</evidence>
<name>A0A9J6DYQ8_RHIMP</name>
<proteinExistence type="predicted"/>
<organism evidence="1 2">
    <name type="scientific">Rhipicephalus microplus</name>
    <name type="common">Cattle tick</name>
    <name type="synonym">Boophilus microplus</name>
    <dbReference type="NCBI Taxonomy" id="6941"/>
    <lineage>
        <taxon>Eukaryota</taxon>
        <taxon>Metazoa</taxon>
        <taxon>Ecdysozoa</taxon>
        <taxon>Arthropoda</taxon>
        <taxon>Chelicerata</taxon>
        <taxon>Arachnida</taxon>
        <taxon>Acari</taxon>
        <taxon>Parasitiformes</taxon>
        <taxon>Ixodida</taxon>
        <taxon>Ixodoidea</taxon>
        <taxon>Ixodidae</taxon>
        <taxon>Rhipicephalinae</taxon>
        <taxon>Rhipicephalus</taxon>
        <taxon>Boophilus</taxon>
    </lineage>
</organism>
<dbReference type="Proteomes" id="UP000821866">
    <property type="component" value="Chromosome 4"/>
</dbReference>
<keyword evidence="2" id="KW-1185">Reference proteome</keyword>
<dbReference type="AlphaFoldDB" id="A0A9J6DYQ8"/>
<gene>
    <name evidence="1" type="ORF">HPB51_002270</name>
</gene>